<dbReference type="EMBL" id="UZAF01002550">
    <property type="protein sequence ID" value="VDO10969.1"/>
    <property type="molecule type" value="Genomic_DNA"/>
</dbReference>
<evidence type="ECO:0000313" key="2">
    <source>
        <dbReference type="Proteomes" id="UP000268014"/>
    </source>
</evidence>
<gene>
    <name evidence="1" type="ORF">HPLM_LOCUS1720</name>
</gene>
<name>A0A0N4VWQ2_HAEPC</name>
<dbReference type="AlphaFoldDB" id="A0A0N4VWQ2"/>
<evidence type="ECO:0000313" key="1">
    <source>
        <dbReference type="EMBL" id="VDO10969.1"/>
    </source>
</evidence>
<dbReference type="WBParaSite" id="HPLM_0000172201-mRNA-1">
    <property type="protein sequence ID" value="HPLM_0000172201-mRNA-1"/>
    <property type="gene ID" value="HPLM_0000172201"/>
</dbReference>
<proteinExistence type="predicted"/>
<reference evidence="3" key="1">
    <citation type="submission" date="2017-02" db="UniProtKB">
        <authorList>
            <consortium name="WormBaseParasite"/>
        </authorList>
    </citation>
    <scope>IDENTIFICATION</scope>
</reference>
<protein>
    <submittedName>
        <fullName evidence="1 3">Uncharacterized protein</fullName>
    </submittedName>
</protein>
<evidence type="ECO:0000313" key="3">
    <source>
        <dbReference type="WBParaSite" id="HPLM_0000172201-mRNA-1"/>
    </source>
</evidence>
<reference evidence="1 2" key="2">
    <citation type="submission" date="2018-11" db="EMBL/GenBank/DDBJ databases">
        <authorList>
            <consortium name="Pathogen Informatics"/>
        </authorList>
    </citation>
    <scope>NUCLEOTIDE SEQUENCE [LARGE SCALE GENOMIC DNA]</scope>
    <source>
        <strain evidence="1 2">MHpl1</strain>
    </source>
</reference>
<sequence>MLSEFQVLDRLAPESNASMFIALGQMEECKIRSTITSAPIFPRSSVTPAIRLTHCPYLMRCCS</sequence>
<accession>A0A0N4VWQ2</accession>
<dbReference type="Proteomes" id="UP000268014">
    <property type="component" value="Unassembled WGS sequence"/>
</dbReference>
<organism evidence="3">
    <name type="scientific">Haemonchus placei</name>
    <name type="common">Barber's pole worm</name>
    <dbReference type="NCBI Taxonomy" id="6290"/>
    <lineage>
        <taxon>Eukaryota</taxon>
        <taxon>Metazoa</taxon>
        <taxon>Ecdysozoa</taxon>
        <taxon>Nematoda</taxon>
        <taxon>Chromadorea</taxon>
        <taxon>Rhabditida</taxon>
        <taxon>Rhabditina</taxon>
        <taxon>Rhabditomorpha</taxon>
        <taxon>Strongyloidea</taxon>
        <taxon>Trichostrongylidae</taxon>
        <taxon>Haemonchus</taxon>
    </lineage>
</organism>
<keyword evidence="2" id="KW-1185">Reference proteome</keyword>